<evidence type="ECO:0000313" key="1">
    <source>
        <dbReference type="EMBL" id="MEE2024265.1"/>
    </source>
</evidence>
<name>A0ABU7JGK4_9GAMM</name>
<sequence length="474" mass="55661">MVKTAAHTTSSTVSMRQLTRLLHLLYQPNNPNDSLYGLMRRFFQHEQAARLELATLQQHWQQAKQQQAPDISLHRSRYNERHYQLEQQRQRRLEQCMHCCELLLQLSEGSQPAETLTRSARILGSLQLLVPEQPRRTLEVQFSFKLLYKMVLTLRLLQHRLERSLMPASWQLCWQQRQTEEAAEADCPFRHQIQLPLLLATMLQEYGQLHPSAQKLLQNAERRIDPLTEFSSEERYQFLLQSHQGSLQLLQQGLGHWPYQGADKQARQWHEQQQQAQQQWIMQLLEAAQAPGTSIGNLLKVPQVYTSIVMPGRKRFRYESLPKAALLLKQGVQQQLYSADWVDQLLRITGLFPQGYGLAFIPAKHSVQSRDKYEFAIVNALYPTQPQVPHCRIVTRQLQYKNTGKDYQIPIAQNLYFRPARKQLEVIPTERLQEILAKLFDDAEQRFLRQLLPRCWQPHDFFSQPAHQNLWNKG</sequence>
<reference evidence="1 2" key="1">
    <citation type="submission" date="2023-06" db="EMBL/GenBank/DDBJ databases">
        <title>Alkalimonas sp., MEB004 an alkaliphilic bacterium isolated from Lonar Lake, India.</title>
        <authorList>
            <person name="Joshi A."/>
            <person name="Thite S."/>
        </authorList>
    </citation>
    <scope>NUCLEOTIDE SEQUENCE [LARGE SCALE GENOMIC DNA]</scope>
    <source>
        <strain evidence="1 2">MEB004</strain>
    </source>
</reference>
<evidence type="ECO:0000313" key="2">
    <source>
        <dbReference type="Proteomes" id="UP001339167"/>
    </source>
</evidence>
<gene>
    <name evidence="1" type="ORF">QWF21_08395</name>
</gene>
<dbReference type="Proteomes" id="UP001339167">
    <property type="component" value="Unassembled WGS sequence"/>
</dbReference>
<accession>A0ABU7JGK4</accession>
<organism evidence="1 2">
    <name type="scientific">Alkalimonas mucilaginosa</name>
    <dbReference type="NCBI Taxonomy" id="3057676"/>
    <lineage>
        <taxon>Bacteria</taxon>
        <taxon>Pseudomonadati</taxon>
        <taxon>Pseudomonadota</taxon>
        <taxon>Gammaproteobacteria</taxon>
        <taxon>Alkalimonas</taxon>
    </lineage>
</organism>
<comment type="caution">
    <text evidence="1">The sequence shown here is derived from an EMBL/GenBank/DDBJ whole genome shotgun (WGS) entry which is preliminary data.</text>
</comment>
<keyword evidence="2" id="KW-1185">Reference proteome</keyword>
<dbReference type="EMBL" id="JAUGZK010000005">
    <property type="protein sequence ID" value="MEE2024265.1"/>
    <property type="molecule type" value="Genomic_DNA"/>
</dbReference>
<proteinExistence type="predicted"/>
<protein>
    <submittedName>
        <fullName evidence="1">Uncharacterized protein</fullName>
    </submittedName>
</protein>
<dbReference type="RefSeq" id="WP_330087605.1">
    <property type="nucleotide sequence ID" value="NZ_JAUGZK010000005.1"/>
</dbReference>